<comment type="caution">
    <text evidence="2">The sequence shown here is derived from an EMBL/GenBank/DDBJ whole genome shotgun (WGS) entry which is preliminary data.</text>
</comment>
<dbReference type="PANTHER" id="PTHR34409:SF1">
    <property type="entry name" value="MYB-LIKE DOMAIN-CONTAINING PROTEIN"/>
    <property type="match status" value="1"/>
</dbReference>
<sequence length="156" mass="17757">MIVVIKLTMSLKMPKQQGSTNCTYAEQRRLLEVVRSVLPTCDADWEAVVTGYNATEAVSWKRRGLTSLRRKFTCLHDYQSKASGMNPPELAEDAKAIKAMIKQRVLLGNKLPLSQKTTTPIKHRHSKCKRRSSCRHYEELLTCISALKNAIEMHIE</sequence>
<feature type="domain" description="DUF6818" evidence="1">
    <location>
        <begin position="41"/>
        <end position="104"/>
    </location>
</feature>
<accession>A0A8T1WHU2</accession>
<dbReference type="OrthoDB" id="99432at2759"/>
<organism evidence="2 3">
    <name type="scientific">Phytophthora pseudosyringae</name>
    <dbReference type="NCBI Taxonomy" id="221518"/>
    <lineage>
        <taxon>Eukaryota</taxon>
        <taxon>Sar</taxon>
        <taxon>Stramenopiles</taxon>
        <taxon>Oomycota</taxon>
        <taxon>Peronosporomycetes</taxon>
        <taxon>Peronosporales</taxon>
        <taxon>Peronosporaceae</taxon>
        <taxon>Phytophthora</taxon>
    </lineage>
</organism>
<dbReference type="InterPro" id="IPR049203">
    <property type="entry name" value="DUF6818"/>
</dbReference>
<proteinExistence type="predicted"/>
<name>A0A8T1WHU2_9STRA</name>
<gene>
    <name evidence="2" type="ORF">PHYPSEUDO_009641</name>
</gene>
<evidence type="ECO:0000313" key="3">
    <source>
        <dbReference type="Proteomes" id="UP000694044"/>
    </source>
</evidence>
<dbReference type="Proteomes" id="UP000694044">
    <property type="component" value="Unassembled WGS sequence"/>
</dbReference>
<dbReference type="Pfam" id="PF20681">
    <property type="entry name" value="DUF6818"/>
    <property type="match status" value="1"/>
</dbReference>
<reference evidence="2" key="1">
    <citation type="submission" date="2021-02" db="EMBL/GenBank/DDBJ databases">
        <authorList>
            <person name="Palmer J.M."/>
        </authorList>
    </citation>
    <scope>NUCLEOTIDE SEQUENCE</scope>
    <source>
        <strain evidence="2">SCRP734</strain>
    </source>
</reference>
<evidence type="ECO:0000259" key="1">
    <source>
        <dbReference type="Pfam" id="PF20681"/>
    </source>
</evidence>
<protein>
    <recommendedName>
        <fullName evidence="1">DUF6818 domain-containing protein</fullName>
    </recommendedName>
</protein>
<dbReference type="PANTHER" id="PTHR34409">
    <property type="entry name" value="SET DOMAIN-CONTAINING PROTEIN"/>
    <property type="match status" value="1"/>
</dbReference>
<keyword evidence="3" id="KW-1185">Reference proteome</keyword>
<dbReference type="AlphaFoldDB" id="A0A8T1WHU2"/>
<dbReference type="EMBL" id="JAGDFM010000004">
    <property type="protein sequence ID" value="KAG7393437.1"/>
    <property type="molecule type" value="Genomic_DNA"/>
</dbReference>
<evidence type="ECO:0000313" key="2">
    <source>
        <dbReference type="EMBL" id="KAG7393437.1"/>
    </source>
</evidence>